<evidence type="ECO:0000313" key="4">
    <source>
        <dbReference type="EMBL" id="MTD32323.1"/>
    </source>
</evidence>
<dbReference type="Gene3D" id="3.20.20.70">
    <property type="entry name" value="Aldolase class I"/>
    <property type="match status" value="1"/>
</dbReference>
<keyword evidence="2" id="KW-0288">FMN</keyword>
<evidence type="ECO:0000313" key="5">
    <source>
        <dbReference type="Proteomes" id="UP000446658"/>
    </source>
</evidence>
<protein>
    <submittedName>
        <fullName evidence="4">Nitronate monooxygenase</fullName>
    </submittedName>
</protein>
<keyword evidence="5" id="KW-1185">Reference proteome</keyword>
<dbReference type="SUPFAM" id="SSF51412">
    <property type="entry name" value="Inosine monophosphate dehydrogenase (IMPDH)"/>
    <property type="match status" value="1"/>
</dbReference>
<keyword evidence="3" id="KW-0560">Oxidoreductase</keyword>
<proteinExistence type="predicted"/>
<comment type="caution">
    <text evidence="4">The sequence shown here is derived from an EMBL/GenBank/DDBJ whole genome shotgun (WGS) entry which is preliminary data.</text>
</comment>
<gene>
    <name evidence="4" type="ORF">GKE73_00485</name>
</gene>
<dbReference type="CDD" id="cd04730">
    <property type="entry name" value="NPD_like"/>
    <property type="match status" value="1"/>
</dbReference>
<evidence type="ECO:0000256" key="2">
    <source>
        <dbReference type="ARBA" id="ARBA00022643"/>
    </source>
</evidence>
<dbReference type="EMBL" id="WLYX01000001">
    <property type="protein sequence ID" value="MTD32323.1"/>
    <property type="molecule type" value="Genomic_DNA"/>
</dbReference>
<evidence type="ECO:0000256" key="3">
    <source>
        <dbReference type="ARBA" id="ARBA00023002"/>
    </source>
</evidence>
<organism evidence="4 5">
    <name type="scientific">Paludibacterium denitrificans</name>
    <dbReference type="NCBI Taxonomy" id="2675226"/>
    <lineage>
        <taxon>Bacteria</taxon>
        <taxon>Pseudomonadati</taxon>
        <taxon>Pseudomonadota</taxon>
        <taxon>Betaproteobacteria</taxon>
        <taxon>Neisseriales</taxon>
        <taxon>Chromobacteriaceae</taxon>
        <taxon>Paludibacterium</taxon>
    </lineage>
</organism>
<accession>A0A844G7P2</accession>
<dbReference type="GO" id="GO:0018580">
    <property type="term" value="F:nitronate monooxygenase activity"/>
    <property type="evidence" value="ECO:0007669"/>
    <property type="project" value="InterPro"/>
</dbReference>
<reference evidence="4 5" key="1">
    <citation type="submission" date="2019-11" db="EMBL/GenBank/DDBJ databases">
        <title>Draft genome sequence of Paludibacterium sp. dN18-1.</title>
        <authorList>
            <person name="Im W.-T."/>
        </authorList>
    </citation>
    <scope>NUCLEOTIDE SEQUENCE [LARGE SCALE GENOMIC DNA]</scope>
    <source>
        <strain evidence="5">dN 18-1</strain>
    </source>
</reference>
<name>A0A844G7P2_9NEIS</name>
<dbReference type="PANTHER" id="PTHR32332">
    <property type="entry name" value="2-NITROPROPANE DIOXYGENASE"/>
    <property type="match status" value="1"/>
</dbReference>
<dbReference type="InterPro" id="IPR013785">
    <property type="entry name" value="Aldolase_TIM"/>
</dbReference>
<sequence length="331" mass="35132">MSFIATPELVAAVSNAGGLGILATGPLSPTQTREAIRRIRTLTDKPFGIGCTLMMPGAKENAEVALQEQVPVVNFSLGKGDWLVQRAHAYGGKVIATVVTEKHAISAEKSGVDALLVTGHEAAAHGGEVTSLVLIPAIRKVCSLPIIAAGGFGTGSGLVAALALGADAIAMGSRLAMTRESPVHARTKEMIGQRHVGDTIYSRNFDGLWCRVMDTPTARRATHRPVNLFTAAWRAMRVAHQLRQPIAKVVLGSLLKEPQTLRQLALFGAATEAIRLAIEEGNHDKGVQLIGQVQGLIDDVPTVQELFDRLLIEAAQCTQQVVTKVGRNEIG</sequence>
<evidence type="ECO:0000256" key="1">
    <source>
        <dbReference type="ARBA" id="ARBA00022630"/>
    </source>
</evidence>
<dbReference type="InterPro" id="IPR004136">
    <property type="entry name" value="NMO"/>
</dbReference>
<dbReference type="PANTHER" id="PTHR32332:SF20">
    <property type="entry name" value="2-NITROPROPANE DIOXYGENASE-LIKE PROTEIN"/>
    <property type="match status" value="1"/>
</dbReference>
<dbReference type="RefSeq" id="WP_230368677.1">
    <property type="nucleotide sequence ID" value="NZ_WLYX01000001.1"/>
</dbReference>
<dbReference type="Proteomes" id="UP000446658">
    <property type="component" value="Unassembled WGS sequence"/>
</dbReference>
<dbReference type="Pfam" id="PF03060">
    <property type="entry name" value="NMO"/>
    <property type="match status" value="2"/>
</dbReference>
<keyword evidence="1" id="KW-0285">Flavoprotein</keyword>
<dbReference type="AlphaFoldDB" id="A0A844G7P2"/>
<keyword evidence="4" id="KW-0503">Monooxygenase</keyword>